<proteinExistence type="inferred from homology"/>
<dbReference type="EC" id="4.3.2.10" evidence="12"/>
<keyword evidence="7 12" id="KW-0315">Glutamine amidotransferase</keyword>
<dbReference type="GO" id="GO:0016829">
    <property type="term" value="F:lyase activity"/>
    <property type="evidence" value="ECO:0007669"/>
    <property type="project" value="UniProtKB-KW"/>
</dbReference>
<evidence type="ECO:0000256" key="10">
    <source>
        <dbReference type="ARBA" id="ARBA00047838"/>
    </source>
</evidence>
<evidence type="ECO:0000256" key="8">
    <source>
        <dbReference type="ARBA" id="ARBA00023102"/>
    </source>
</evidence>
<evidence type="ECO:0000256" key="5">
    <source>
        <dbReference type="ARBA" id="ARBA00022605"/>
    </source>
</evidence>
<dbReference type="InterPro" id="IPR010139">
    <property type="entry name" value="Imidazole-glycPsynth_HisH"/>
</dbReference>
<dbReference type="OrthoDB" id="9807137at2"/>
<dbReference type="RefSeq" id="WP_062480760.1">
    <property type="nucleotide sequence ID" value="NZ_CP013650.1"/>
</dbReference>
<keyword evidence="16" id="KW-1185">Reference proteome</keyword>
<evidence type="ECO:0000256" key="4">
    <source>
        <dbReference type="ARBA" id="ARBA00022490"/>
    </source>
</evidence>
<evidence type="ECO:0000256" key="3">
    <source>
        <dbReference type="ARBA" id="ARBA00011152"/>
    </source>
</evidence>
<evidence type="ECO:0000256" key="6">
    <source>
        <dbReference type="ARBA" id="ARBA00022801"/>
    </source>
</evidence>
<name>A0A0U2QN60_9ALTE</name>
<feature type="active site" evidence="12 13">
    <location>
        <position position="179"/>
    </location>
</feature>
<dbReference type="InterPro" id="IPR029062">
    <property type="entry name" value="Class_I_gatase-like"/>
</dbReference>
<evidence type="ECO:0000256" key="11">
    <source>
        <dbReference type="ARBA" id="ARBA00049534"/>
    </source>
</evidence>
<dbReference type="HAMAP" id="MF_00278">
    <property type="entry name" value="HisH"/>
    <property type="match status" value="1"/>
</dbReference>
<dbReference type="EMBL" id="CP013650">
    <property type="protein sequence ID" value="ALS98987.1"/>
    <property type="molecule type" value="Genomic_DNA"/>
</dbReference>
<dbReference type="GO" id="GO:0005737">
    <property type="term" value="C:cytoplasm"/>
    <property type="evidence" value="ECO:0007669"/>
    <property type="project" value="UniProtKB-SubCell"/>
</dbReference>
<reference evidence="15 16" key="1">
    <citation type="submission" date="2015-12" db="EMBL/GenBank/DDBJ databases">
        <title>Complete genome of Lacimicrobium alkaliphilum KCTC 32984.</title>
        <authorList>
            <person name="Kim S.-G."/>
            <person name="Lee Y.-J."/>
        </authorList>
    </citation>
    <scope>NUCLEOTIDE SEQUENCE [LARGE SCALE GENOMIC DNA]</scope>
    <source>
        <strain evidence="15 16">YelD216</strain>
    </source>
</reference>
<comment type="subcellular location">
    <subcellularLocation>
        <location evidence="1 12">Cytoplasm</location>
    </subcellularLocation>
</comment>
<evidence type="ECO:0000256" key="13">
    <source>
        <dbReference type="PIRSR" id="PIRSR000495-1"/>
    </source>
</evidence>
<dbReference type="Gene3D" id="3.40.50.880">
    <property type="match status" value="1"/>
</dbReference>
<feature type="active site" description="Nucleophile" evidence="12 13">
    <location>
        <position position="77"/>
    </location>
</feature>
<comment type="function">
    <text evidence="12">IGPS catalyzes the conversion of PRFAR and glutamine to IGP, AICAR and glutamate. The HisH subunit catalyzes the hydrolysis of glutamine to glutamate and ammonia as part of the synthesis of IGP and AICAR. The resulting ammonia molecule is channeled to the active site of HisF.</text>
</comment>
<evidence type="ECO:0000256" key="12">
    <source>
        <dbReference type="HAMAP-Rule" id="MF_00278"/>
    </source>
</evidence>
<dbReference type="SUPFAM" id="SSF52317">
    <property type="entry name" value="Class I glutamine amidotransferase-like"/>
    <property type="match status" value="1"/>
</dbReference>
<keyword evidence="4 12" id="KW-0963">Cytoplasm</keyword>
<dbReference type="KEGG" id="lal:AT746_12380"/>
<dbReference type="STRING" id="1526571.AT746_12380"/>
<protein>
    <recommendedName>
        <fullName evidence="12">Imidazole glycerol phosphate synthase subunit HisH</fullName>
        <ecNumber evidence="12">4.3.2.10</ecNumber>
    </recommendedName>
    <alternativeName>
        <fullName evidence="12">IGP synthase glutaminase subunit</fullName>
        <ecNumber evidence="12">3.5.1.2</ecNumber>
    </alternativeName>
    <alternativeName>
        <fullName evidence="12">IGP synthase subunit HisH</fullName>
    </alternativeName>
    <alternativeName>
        <fullName evidence="12">ImGP synthase subunit HisH</fullName>
        <shortName evidence="12">IGPS subunit HisH</shortName>
    </alternativeName>
</protein>
<feature type="active site" evidence="12 13">
    <location>
        <position position="177"/>
    </location>
</feature>
<evidence type="ECO:0000313" key="15">
    <source>
        <dbReference type="EMBL" id="ALS98987.1"/>
    </source>
</evidence>
<dbReference type="EC" id="3.5.1.2" evidence="12"/>
<evidence type="ECO:0000256" key="2">
    <source>
        <dbReference type="ARBA" id="ARBA00005091"/>
    </source>
</evidence>
<keyword evidence="8 12" id="KW-0368">Histidine biosynthesis</keyword>
<evidence type="ECO:0000256" key="7">
    <source>
        <dbReference type="ARBA" id="ARBA00022962"/>
    </source>
</evidence>
<dbReference type="InterPro" id="IPR017926">
    <property type="entry name" value="GATASE"/>
</dbReference>
<organism evidence="15 16">
    <name type="scientific">Lacimicrobium alkaliphilum</name>
    <dbReference type="NCBI Taxonomy" id="1526571"/>
    <lineage>
        <taxon>Bacteria</taxon>
        <taxon>Pseudomonadati</taxon>
        <taxon>Pseudomonadota</taxon>
        <taxon>Gammaproteobacteria</taxon>
        <taxon>Alteromonadales</taxon>
        <taxon>Alteromonadaceae</taxon>
        <taxon>Lacimicrobium</taxon>
    </lineage>
</organism>
<keyword evidence="5 12" id="KW-0028">Amino-acid biosynthesis</keyword>
<dbReference type="UniPathway" id="UPA00031">
    <property type="reaction ID" value="UER00010"/>
</dbReference>
<gene>
    <name evidence="12" type="primary">hisH</name>
    <name evidence="15" type="ORF">AT746_12380</name>
</gene>
<dbReference type="PROSITE" id="PS51273">
    <property type="entry name" value="GATASE_TYPE_1"/>
    <property type="match status" value="1"/>
</dbReference>
<dbReference type="CDD" id="cd01748">
    <property type="entry name" value="GATase1_IGP_Synthase"/>
    <property type="match status" value="1"/>
</dbReference>
<keyword evidence="6 12" id="KW-0378">Hydrolase</keyword>
<dbReference type="Pfam" id="PF00117">
    <property type="entry name" value="GATase"/>
    <property type="match status" value="1"/>
</dbReference>
<comment type="catalytic activity">
    <reaction evidence="11 12">
        <text>L-glutamine + H2O = L-glutamate + NH4(+)</text>
        <dbReference type="Rhea" id="RHEA:15889"/>
        <dbReference type="ChEBI" id="CHEBI:15377"/>
        <dbReference type="ChEBI" id="CHEBI:28938"/>
        <dbReference type="ChEBI" id="CHEBI:29985"/>
        <dbReference type="ChEBI" id="CHEBI:58359"/>
        <dbReference type="EC" id="3.5.1.2"/>
    </reaction>
</comment>
<evidence type="ECO:0000256" key="9">
    <source>
        <dbReference type="ARBA" id="ARBA00023239"/>
    </source>
</evidence>
<dbReference type="PANTHER" id="PTHR42701">
    <property type="entry name" value="IMIDAZOLE GLYCEROL PHOSPHATE SYNTHASE SUBUNIT HISH"/>
    <property type="match status" value="1"/>
</dbReference>
<comment type="catalytic activity">
    <reaction evidence="10 12">
        <text>5-[(5-phospho-1-deoxy-D-ribulos-1-ylimino)methylamino]-1-(5-phospho-beta-D-ribosyl)imidazole-4-carboxamide + L-glutamine = D-erythro-1-(imidazol-4-yl)glycerol 3-phosphate + 5-amino-1-(5-phospho-beta-D-ribosyl)imidazole-4-carboxamide + L-glutamate + H(+)</text>
        <dbReference type="Rhea" id="RHEA:24793"/>
        <dbReference type="ChEBI" id="CHEBI:15378"/>
        <dbReference type="ChEBI" id="CHEBI:29985"/>
        <dbReference type="ChEBI" id="CHEBI:58278"/>
        <dbReference type="ChEBI" id="CHEBI:58359"/>
        <dbReference type="ChEBI" id="CHEBI:58475"/>
        <dbReference type="ChEBI" id="CHEBI:58525"/>
        <dbReference type="EC" id="4.3.2.10"/>
    </reaction>
</comment>
<keyword evidence="9 12" id="KW-0456">Lyase</keyword>
<evidence type="ECO:0000256" key="1">
    <source>
        <dbReference type="ARBA" id="ARBA00004496"/>
    </source>
</evidence>
<dbReference type="GO" id="GO:0000107">
    <property type="term" value="F:imidazoleglycerol-phosphate synthase activity"/>
    <property type="evidence" value="ECO:0007669"/>
    <property type="project" value="UniProtKB-UniRule"/>
</dbReference>
<dbReference type="GO" id="GO:0000105">
    <property type="term" value="P:L-histidine biosynthetic process"/>
    <property type="evidence" value="ECO:0007669"/>
    <property type="project" value="UniProtKB-UniRule"/>
</dbReference>
<dbReference type="FunFam" id="3.40.50.880:FF:000009">
    <property type="entry name" value="Imidazole glycerol phosphate synthase subunit HisH"/>
    <property type="match status" value="1"/>
</dbReference>
<sequence length="196" mass="21391">MKLVIVDTGCANISSVRFAIERLGYQVEVSDKPQQIQAADKVFLPGVGAAAAAMEQIHDKGLAELLPQLTQPVLGICLGMQLMTRWSEEGPAQCLGMIDTDVRRMQVGDLRLPHMGWNQIRSQQSSALFKGIEDGSYFYFVHSYAVALGAHTLSSCDYGGSFSASIAQGNFYGVQFHPERSGPVGAKLLRNFIEFC</sequence>
<comment type="pathway">
    <text evidence="2 12">Amino-acid biosynthesis; L-histidine biosynthesis; L-histidine from 5-phospho-alpha-D-ribose 1-diphosphate: step 5/9.</text>
</comment>
<dbReference type="AlphaFoldDB" id="A0A0U2QN60"/>
<dbReference type="Proteomes" id="UP000068447">
    <property type="component" value="Chromosome"/>
</dbReference>
<feature type="domain" description="Glutamine amidotransferase" evidence="14">
    <location>
        <begin position="4"/>
        <end position="193"/>
    </location>
</feature>
<comment type="subunit">
    <text evidence="3 12">Heterodimer of HisH and HisF.</text>
</comment>
<accession>A0A0U2QN60</accession>
<dbReference type="NCBIfam" id="TIGR01855">
    <property type="entry name" value="IMP_synth_hisH"/>
    <property type="match status" value="1"/>
</dbReference>
<dbReference type="PANTHER" id="PTHR42701:SF1">
    <property type="entry name" value="IMIDAZOLE GLYCEROL PHOSPHATE SYNTHASE SUBUNIT HISH"/>
    <property type="match status" value="1"/>
</dbReference>
<evidence type="ECO:0000259" key="14">
    <source>
        <dbReference type="Pfam" id="PF00117"/>
    </source>
</evidence>
<dbReference type="GO" id="GO:0004359">
    <property type="term" value="F:glutaminase activity"/>
    <property type="evidence" value="ECO:0007669"/>
    <property type="project" value="UniProtKB-EC"/>
</dbReference>
<evidence type="ECO:0000313" key="16">
    <source>
        <dbReference type="Proteomes" id="UP000068447"/>
    </source>
</evidence>
<dbReference type="PIRSF" id="PIRSF000495">
    <property type="entry name" value="Amidotransf_hisH"/>
    <property type="match status" value="1"/>
</dbReference>